<evidence type="ECO:0000313" key="3">
    <source>
        <dbReference type="EMBL" id="PWV65695.1"/>
    </source>
</evidence>
<comment type="caution">
    <text evidence="3">The sequence shown here is derived from an EMBL/GenBank/DDBJ whole genome shotgun (WGS) entry which is preliminary data.</text>
</comment>
<dbReference type="Proteomes" id="UP000246569">
    <property type="component" value="Unassembled WGS sequence"/>
</dbReference>
<dbReference type="SUPFAM" id="SSF52402">
    <property type="entry name" value="Adenine nucleotide alpha hydrolases-like"/>
    <property type="match status" value="2"/>
</dbReference>
<reference evidence="3 4" key="1">
    <citation type="submission" date="2018-05" db="EMBL/GenBank/DDBJ databases">
        <title>Genomic Encyclopedia of Type Strains, Phase IV (KMG-IV): sequencing the most valuable type-strain genomes for metagenomic binning, comparative biology and taxonomic classification.</title>
        <authorList>
            <person name="Goeker M."/>
        </authorList>
    </citation>
    <scope>NUCLEOTIDE SEQUENCE [LARGE SCALE GENOMIC DNA]</scope>
    <source>
        <strain evidence="3 4">DSM 23606</strain>
    </source>
</reference>
<gene>
    <name evidence="3" type="ORF">C7443_101180</name>
</gene>
<comment type="similarity">
    <text evidence="1">Belongs to the universal stress protein A family.</text>
</comment>
<accession>A0A317MZM6</accession>
<proteinExistence type="inferred from homology"/>
<dbReference type="Pfam" id="PF00582">
    <property type="entry name" value="Usp"/>
    <property type="match status" value="1"/>
</dbReference>
<dbReference type="PANTHER" id="PTHR46268">
    <property type="entry name" value="STRESS RESPONSE PROTEIN NHAX"/>
    <property type="match status" value="1"/>
</dbReference>
<dbReference type="EMBL" id="QGTJ01000001">
    <property type="protein sequence ID" value="PWV65695.1"/>
    <property type="molecule type" value="Genomic_DNA"/>
</dbReference>
<feature type="domain" description="UspA" evidence="2">
    <location>
        <begin position="156"/>
        <end position="278"/>
    </location>
</feature>
<evidence type="ECO:0000259" key="2">
    <source>
        <dbReference type="Pfam" id="PF00582"/>
    </source>
</evidence>
<dbReference type="Gene3D" id="3.40.50.12370">
    <property type="match status" value="1"/>
</dbReference>
<keyword evidence="4" id="KW-1185">Reference proteome</keyword>
<dbReference type="OrthoDB" id="9804721at2"/>
<protein>
    <submittedName>
        <fullName evidence="3">Nucleotide-binding universal stress UspA family protein</fullName>
    </submittedName>
</protein>
<dbReference type="CDD" id="cd00293">
    <property type="entry name" value="USP-like"/>
    <property type="match status" value="1"/>
</dbReference>
<name>A0A317MZM6_9GAMM</name>
<sequence length="280" mass="29505">MSHLLKDIAVFFDASDAGRQILDCAAQLAGAQQAHLIGICAASPGEQPPQDAYAFGPALEDVAARQQSARDTQLLQAGQALAIAAARHDIHAEFRVIPYSESGSAAALHALYCDLLVVAEPAVGTPLSWSTTRMLQTSGVPLLRVPATWHSETIGRHIVLAWNASRPARRAVADALPLLVTAATVDLLLIDAQPQTGRYGDDPGADMAAYLARHGVHVELRSIASHDHSVAEAILAEAGARHADLIVFGAYSRLRLSEAVFGGVTRSLLAASPLPLFVSP</sequence>
<evidence type="ECO:0000256" key="1">
    <source>
        <dbReference type="ARBA" id="ARBA00008791"/>
    </source>
</evidence>
<dbReference type="AlphaFoldDB" id="A0A317MZM6"/>
<dbReference type="InterPro" id="IPR006016">
    <property type="entry name" value="UspA"/>
</dbReference>
<dbReference type="PANTHER" id="PTHR46268:SF15">
    <property type="entry name" value="UNIVERSAL STRESS PROTEIN HP_0031"/>
    <property type="match status" value="1"/>
</dbReference>
<organism evidence="3 4">
    <name type="scientific">Plasticicumulans acidivorans</name>
    <dbReference type="NCBI Taxonomy" id="886464"/>
    <lineage>
        <taxon>Bacteria</taxon>
        <taxon>Pseudomonadati</taxon>
        <taxon>Pseudomonadota</taxon>
        <taxon>Gammaproteobacteria</taxon>
        <taxon>Candidatus Competibacteraceae</taxon>
        <taxon>Plasticicumulans</taxon>
    </lineage>
</organism>
<evidence type="ECO:0000313" key="4">
    <source>
        <dbReference type="Proteomes" id="UP000246569"/>
    </source>
</evidence>
<dbReference type="RefSeq" id="WP_110016692.1">
    <property type="nucleotide sequence ID" value="NZ_QGTJ01000001.1"/>
</dbReference>